<proteinExistence type="predicted"/>
<organism evidence="2 3">
    <name type="scientific">Massilia eburnea</name>
    <dbReference type="NCBI Taxonomy" id="1776165"/>
    <lineage>
        <taxon>Bacteria</taxon>
        <taxon>Pseudomonadati</taxon>
        <taxon>Pseudomonadota</taxon>
        <taxon>Betaproteobacteria</taxon>
        <taxon>Burkholderiales</taxon>
        <taxon>Oxalobacteraceae</taxon>
        <taxon>Telluria group</taxon>
        <taxon>Massilia</taxon>
    </lineage>
</organism>
<dbReference type="OrthoDB" id="8773802at2"/>
<reference evidence="2 3" key="1">
    <citation type="submission" date="2019-11" db="EMBL/GenBank/DDBJ databases">
        <title>Type strains purchased from KCTC, JCM and DSMZ.</title>
        <authorList>
            <person name="Lu H."/>
        </authorList>
    </citation>
    <scope>NUCLEOTIDE SEQUENCE [LARGE SCALE GENOMIC DNA]</scope>
    <source>
        <strain evidence="2 3">JCM 31587</strain>
    </source>
</reference>
<evidence type="ECO:0008006" key="4">
    <source>
        <dbReference type="Google" id="ProtNLM"/>
    </source>
</evidence>
<evidence type="ECO:0000256" key="1">
    <source>
        <dbReference type="SAM" id="SignalP"/>
    </source>
</evidence>
<evidence type="ECO:0000313" key="3">
    <source>
        <dbReference type="Proteomes" id="UP000472320"/>
    </source>
</evidence>
<keyword evidence="3" id="KW-1185">Reference proteome</keyword>
<protein>
    <recommendedName>
        <fullName evidence="4">Lipoprotein</fullName>
    </recommendedName>
</protein>
<sequence length="241" mass="25758">MHDTAKRNNGKMAFFVRPDTMTRAALLPILLFLAACDQQAAAPADGNTMSCQTGDLKLSGTGAPDVGVAAFGIEGDTINGFGLSLNVGHAGKVHEVSSSLMHLPMRTGAYEFETLPFYNTRTTERDLLKGYNAGTYSQQFSPVENDPEAKLKVQIDKMVVSDAPQPGFKKIHAVGHFEFNAAALPASSPSDACVSNGIARSLESVKAGKRLLPLFDATVCGAEKKHIRCDFDVIAELAKLQ</sequence>
<dbReference type="AlphaFoldDB" id="A0A6L6QCT9"/>
<comment type="caution">
    <text evidence="2">The sequence shown here is derived from an EMBL/GenBank/DDBJ whole genome shotgun (WGS) entry which is preliminary data.</text>
</comment>
<feature type="chain" id="PRO_5026683012" description="Lipoprotein" evidence="1">
    <location>
        <begin position="41"/>
        <end position="241"/>
    </location>
</feature>
<name>A0A6L6QCT9_9BURK</name>
<dbReference type="RefSeq" id="WP_155452863.1">
    <property type="nucleotide sequence ID" value="NZ_WNKX01000003.1"/>
</dbReference>
<evidence type="ECO:0000313" key="2">
    <source>
        <dbReference type="EMBL" id="MTW09901.1"/>
    </source>
</evidence>
<gene>
    <name evidence="2" type="ORF">GM658_04750</name>
</gene>
<accession>A0A6L6QCT9</accession>
<keyword evidence="1" id="KW-0732">Signal</keyword>
<dbReference type="Proteomes" id="UP000472320">
    <property type="component" value="Unassembled WGS sequence"/>
</dbReference>
<feature type="signal peptide" evidence="1">
    <location>
        <begin position="1"/>
        <end position="40"/>
    </location>
</feature>
<dbReference type="EMBL" id="WNKX01000003">
    <property type="protein sequence ID" value="MTW09901.1"/>
    <property type="molecule type" value="Genomic_DNA"/>
</dbReference>